<dbReference type="AlphaFoldDB" id="A0A6A6P0I3"/>
<evidence type="ECO:0000313" key="2">
    <source>
        <dbReference type="EMBL" id="KAF2456973.1"/>
    </source>
</evidence>
<dbReference type="Proteomes" id="UP000799766">
    <property type="component" value="Unassembled WGS sequence"/>
</dbReference>
<gene>
    <name evidence="2" type="ORF">BDY21DRAFT_346641</name>
</gene>
<keyword evidence="1" id="KW-0812">Transmembrane</keyword>
<keyword evidence="1" id="KW-1133">Transmembrane helix</keyword>
<dbReference type="EMBL" id="MU001682">
    <property type="protein sequence ID" value="KAF2456973.1"/>
    <property type="molecule type" value="Genomic_DNA"/>
</dbReference>
<feature type="transmembrane region" description="Helical" evidence="1">
    <location>
        <begin position="112"/>
        <end position="130"/>
    </location>
</feature>
<keyword evidence="1" id="KW-0472">Membrane</keyword>
<protein>
    <submittedName>
        <fullName evidence="2">Uncharacterized protein</fullName>
    </submittedName>
</protein>
<sequence length="145" mass="16427">MRTGAPKRRGRKWKDLEVGGSGSVLVGFGSDGPRRVPIWIQPVTLSCSTIAIHMAQFTCGIILLGHRHCGVQPQFLFVCSDSLLSRYLDVAFWFQCSNRVEHQQWPLSTHSWLLTSPVFLVLFFICFSVRKLPLGCSSSRVWLLY</sequence>
<proteinExistence type="predicted"/>
<name>A0A6A6P0I3_9PEZI</name>
<accession>A0A6A6P0I3</accession>
<reference evidence="2" key="1">
    <citation type="journal article" date="2020" name="Stud. Mycol.">
        <title>101 Dothideomycetes genomes: a test case for predicting lifestyles and emergence of pathogens.</title>
        <authorList>
            <person name="Haridas S."/>
            <person name="Albert R."/>
            <person name="Binder M."/>
            <person name="Bloem J."/>
            <person name="Labutti K."/>
            <person name="Salamov A."/>
            <person name="Andreopoulos B."/>
            <person name="Baker S."/>
            <person name="Barry K."/>
            <person name="Bills G."/>
            <person name="Bluhm B."/>
            <person name="Cannon C."/>
            <person name="Castanera R."/>
            <person name="Culley D."/>
            <person name="Daum C."/>
            <person name="Ezra D."/>
            <person name="Gonzalez J."/>
            <person name="Henrissat B."/>
            <person name="Kuo A."/>
            <person name="Liang C."/>
            <person name="Lipzen A."/>
            <person name="Lutzoni F."/>
            <person name="Magnuson J."/>
            <person name="Mondo S."/>
            <person name="Nolan M."/>
            <person name="Ohm R."/>
            <person name="Pangilinan J."/>
            <person name="Park H.-J."/>
            <person name="Ramirez L."/>
            <person name="Alfaro M."/>
            <person name="Sun H."/>
            <person name="Tritt A."/>
            <person name="Yoshinaga Y."/>
            <person name="Zwiers L.-H."/>
            <person name="Turgeon B."/>
            <person name="Goodwin S."/>
            <person name="Spatafora J."/>
            <person name="Crous P."/>
            <person name="Grigoriev I."/>
        </authorList>
    </citation>
    <scope>NUCLEOTIDE SEQUENCE</scope>
    <source>
        <strain evidence="2">ATCC 16933</strain>
    </source>
</reference>
<organism evidence="2 3">
    <name type="scientific">Lineolata rhizophorae</name>
    <dbReference type="NCBI Taxonomy" id="578093"/>
    <lineage>
        <taxon>Eukaryota</taxon>
        <taxon>Fungi</taxon>
        <taxon>Dikarya</taxon>
        <taxon>Ascomycota</taxon>
        <taxon>Pezizomycotina</taxon>
        <taxon>Dothideomycetes</taxon>
        <taxon>Dothideomycetes incertae sedis</taxon>
        <taxon>Lineolatales</taxon>
        <taxon>Lineolataceae</taxon>
        <taxon>Lineolata</taxon>
    </lineage>
</organism>
<keyword evidence="3" id="KW-1185">Reference proteome</keyword>
<evidence type="ECO:0000256" key="1">
    <source>
        <dbReference type="SAM" id="Phobius"/>
    </source>
</evidence>
<evidence type="ECO:0000313" key="3">
    <source>
        <dbReference type="Proteomes" id="UP000799766"/>
    </source>
</evidence>